<dbReference type="InterPro" id="IPR050498">
    <property type="entry name" value="Ycf3"/>
</dbReference>
<dbReference type="SUPFAM" id="SSF46894">
    <property type="entry name" value="C-terminal effector domain of the bipartite response regulators"/>
    <property type="match status" value="1"/>
</dbReference>
<dbReference type="AlphaFoldDB" id="A0A3A6U5Q6"/>
<dbReference type="EMBL" id="QYYH01000004">
    <property type="protein sequence ID" value="RJY19367.1"/>
    <property type="molecule type" value="Genomic_DNA"/>
</dbReference>
<keyword evidence="6" id="KW-1133">Transmembrane helix</keyword>
<keyword evidence="6" id="KW-0812">Transmembrane</keyword>
<dbReference type="GO" id="GO:0000160">
    <property type="term" value="P:phosphorelay signal transduction system"/>
    <property type="evidence" value="ECO:0007669"/>
    <property type="project" value="InterPro"/>
</dbReference>
<dbReference type="PANTHER" id="PTHR44858">
    <property type="entry name" value="TETRATRICOPEPTIDE REPEAT PROTEIN 6"/>
    <property type="match status" value="1"/>
</dbReference>
<keyword evidence="9" id="KW-1185">Reference proteome</keyword>
<sequence>MNTRYQFADIVLDTRLGCVKQQTREIALPWLSYQLLCVLCKAAPAIVSQQTIMDEVWGDTVVGDETLKQRIKLLRKSLGDDATNPKYIEAIRGRGYRIKPDVVSTPSIDSKVNAFELTTDSYSLSQQRSYPYYWKVSSTILFGCLVCFSVGGFIYDRWIGTVSEQQQVVDKGFAEKLYQKGLDYYYRYRAEDNLHAIKLFQSVIELEPENAKAYAALADAYSQGVFQFNGGETWKQLAIDNAYRAISIDPDLAVGYKALGLAYYNKNWLSKAASATKKSLQKRSDYSEAMSNLGYIYREMGQLALSLKWTEKALNMQPTTSVSLVHKGLSLTALGNYEQAKVVLSKAQQLQPDSDLANDAIGQWLLAQGLYHQSSKYYQQQVNAYPKTSVFLAGLVLSQLYLGNQSSLEQNAEKLALSENPQHALQGKLVLHVFGLMQEEGSEALLIKLHQHQQQGSDKPIDSWMLAQIYAANHFPNKSIRYLAQAINQGWRDVHAINHHPSFKLLKENRQLRKLVSEIESLKTKENQATF</sequence>
<reference evidence="8 9" key="1">
    <citation type="submission" date="2018-09" db="EMBL/GenBank/DDBJ databases">
        <title>Phylogeny of the Shewanellaceae, and recommendation for two new genera, Pseudoshewanella and Parashewanella.</title>
        <authorList>
            <person name="Wang G."/>
        </authorList>
    </citation>
    <scope>NUCLEOTIDE SEQUENCE [LARGE SCALE GENOMIC DNA]</scope>
    <source>
        <strain evidence="8 9">KCTC 22492</strain>
    </source>
</reference>
<dbReference type="GO" id="GO:0006355">
    <property type="term" value="P:regulation of DNA-templated transcription"/>
    <property type="evidence" value="ECO:0007669"/>
    <property type="project" value="InterPro"/>
</dbReference>
<evidence type="ECO:0000256" key="4">
    <source>
        <dbReference type="PROSITE-ProRule" id="PRU00339"/>
    </source>
</evidence>
<evidence type="ECO:0000256" key="3">
    <source>
        <dbReference type="ARBA" id="ARBA00023125"/>
    </source>
</evidence>
<dbReference type="SMART" id="SM00028">
    <property type="entry name" value="TPR"/>
    <property type="match status" value="4"/>
</dbReference>
<keyword evidence="1" id="KW-0677">Repeat</keyword>
<evidence type="ECO:0000313" key="9">
    <source>
        <dbReference type="Proteomes" id="UP000273022"/>
    </source>
</evidence>
<dbReference type="CDD" id="cd00383">
    <property type="entry name" value="trans_reg_C"/>
    <property type="match status" value="1"/>
</dbReference>
<dbReference type="SMART" id="SM00862">
    <property type="entry name" value="Trans_reg_C"/>
    <property type="match status" value="1"/>
</dbReference>
<name>A0A3A6U5Q6_9GAMM</name>
<dbReference type="SUPFAM" id="SSF48452">
    <property type="entry name" value="TPR-like"/>
    <property type="match status" value="1"/>
</dbReference>
<comment type="caution">
    <text evidence="8">The sequence shown here is derived from an EMBL/GenBank/DDBJ whole genome shotgun (WGS) entry which is preliminary data.</text>
</comment>
<protein>
    <submittedName>
        <fullName evidence="8">Transcriptional regulator</fullName>
    </submittedName>
</protein>
<dbReference type="InterPro" id="IPR016032">
    <property type="entry name" value="Sig_transdc_resp-reg_C-effctor"/>
</dbReference>
<feature type="repeat" description="TPR" evidence="4">
    <location>
        <begin position="321"/>
        <end position="354"/>
    </location>
</feature>
<feature type="transmembrane region" description="Helical" evidence="6">
    <location>
        <begin position="132"/>
        <end position="155"/>
    </location>
</feature>
<dbReference type="InterPro" id="IPR019734">
    <property type="entry name" value="TPR_rpt"/>
</dbReference>
<evidence type="ECO:0000256" key="5">
    <source>
        <dbReference type="PROSITE-ProRule" id="PRU01091"/>
    </source>
</evidence>
<keyword evidence="2 4" id="KW-0802">TPR repeat</keyword>
<dbReference type="InterPro" id="IPR001867">
    <property type="entry name" value="OmpR/PhoB-type_DNA-bd"/>
</dbReference>
<dbReference type="PROSITE" id="PS51755">
    <property type="entry name" value="OMPR_PHOB"/>
    <property type="match status" value="1"/>
</dbReference>
<keyword evidence="3 5" id="KW-0238">DNA-binding</keyword>
<dbReference type="RefSeq" id="WP_121851851.1">
    <property type="nucleotide sequence ID" value="NZ_CP037952.1"/>
</dbReference>
<proteinExistence type="predicted"/>
<organism evidence="8 9">
    <name type="scientific">Parashewanella spongiae</name>
    <dbReference type="NCBI Taxonomy" id="342950"/>
    <lineage>
        <taxon>Bacteria</taxon>
        <taxon>Pseudomonadati</taxon>
        <taxon>Pseudomonadota</taxon>
        <taxon>Gammaproteobacteria</taxon>
        <taxon>Alteromonadales</taxon>
        <taxon>Shewanellaceae</taxon>
        <taxon>Parashewanella</taxon>
    </lineage>
</organism>
<feature type="domain" description="OmpR/PhoB-type" evidence="7">
    <location>
        <begin position="2"/>
        <end position="100"/>
    </location>
</feature>
<evidence type="ECO:0000256" key="6">
    <source>
        <dbReference type="SAM" id="Phobius"/>
    </source>
</evidence>
<dbReference type="PANTHER" id="PTHR44858:SF1">
    <property type="entry name" value="UDP-N-ACETYLGLUCOSAMINE--PEPTIDE N-ACETYLGLUCOSAMINYLTRANSFERASE SPINDLY-RELATED"/>
    <property type="match status" value="1"/>
</dbReference>
<dbReference type="Pfam" id="PF00486">
    <property type="entry name" value="Trans_reg_C"/>
    <property type="match status" value="1"/>
</dbReference>
<evidence type="ECO:0000256" key="2">
    <source>
        <dbReference type="ARBA" id="ARBA00022803"/>
    </source>
</evidence>
<gene>
    <name evidence="8" type="ORF">D5R81_01285</name>
</gene>
<accession>A0A3A6U5Q6</accession>
<dbReference type="SUPFAM" id="SSF81901">
    <property type="entry name" value="HCP-like"/>
    <property type="match status" value="1"/>
</dbReference>
<feature type="DNA-binding region" description="OmpR/PhoB-type" evidence="5">
    <location>
        <begin position="2"/>
        <end position="100"/>
    </location>
</feature>
<dbReference type="GO" id="GO:0003677">
    <property type="term" value="F:DNA binding"/>
    <property type="evidence" value="ECO:0007669"/>
    <property type="project" value="UniProtKB-UniRule"/>
</dbReference>
<dbReference type="InterPro" id="IPR011990">
    <property type="entry name" value="TPR-like_helical_dom_sf"/>
</dbReference>
<evidence type="ECO:0000259" key="7">
    <source>
        <dbReference type="PROSITE" id="PS51755"/>
    </source>
</evidence>
<evidence type="ECO:0000313" key="8">
    <source>
        <dbReference type="EMBL" id="RJY19367.1"/>
    </source>
</evidence>
<dbReference type="InterPro" id="IPR036388">
    <property type="entry name" value="WH-like_DNA-bd_sf"/>
</dbReference>
<evidence type="ECO:0000256" key="1">
    <source>
        <dbReference type="ARBA" id="ARBA00022737"/>
    </source>
</evidence>
<dbReference type="PROSITE" id="PS50005">
    <property type="entry name" value="TPR"/>
    <property type="match status" value="2"/>
</dbReference>
<dbReference type="Proteomes" id="UP000273022">
    <property type="component" value="Unassembled WGS sequence"/>
</dbReference>
<dbReference type="Gene3D" id="1.25.40.10">
    <property type="entry name" value="Tetratricopeptide repeat domain"/>
    <property type="match status" value="2"/>
</dbReference>
<keyword evidence="6" id="KW-0472">Membrane</keyword>
<dbReference type="Pfam" id="PF13181">
    <property type="entry name" value="TPR_8"/>
    <property type="match status" value="2"/>
</dbReference>
<dbReference type="Gene3D" id="1.10.10.10">
    <property type="entry name" value="Winged helix-like DNA-binding domain superfamily/Winged helix DNA-binding domain"/>
    <property type="match status" value="1"/>
</dbReference>
<feature type="repeat" description="TPR" evidence="4">
    <location>
        <begin position="287"/>
        <end position="320"/>
    </location>
</feature>
<dbReference type="OrthoDB" id="6307429at2"/>